<proteinExistence type="predicted"/>
<protein>
    <recommendedName>
        <fullName evidence="3">AAA family ATPase</fullName>
    </recommendedName>
</protein>
<comment type="caution">
    <text evidence="1">The sequence shown here is derived from an EMBL/GenBank/DDBJ whole genome shotgun (WGS) entry which is preliminary data.</text>
</comment>
<dbReference type="EMBL" id="JAUHGG010000003">
    <property type="protein sequence ID" value="MDS1821334.1"/>
    <property type="molecule type" value="Genomic_DNA"/>
</dbReference>
<dbReference type="AlphaFoldDB" id="A0AAW8PZ85"/>
<gene>
    <name evidence="1" type="ORF">QX249_11720</name>
</gene>
<dbReference type="RefSeq" id="WP_311020211.1">
    <property type="nucleotide sequence ID" value="NZ_JAUHGG010000003.1"/>
</dbReference>
<dbReference type="SUPFAM" id="SSF52540">
    <property type="entry name" value="P-loop containing nucleoside triphosphate hydrolases"/>
    <property type="match status" value="1"/>
</dbReference>
<name>A0AAW8PZ85_VIBPH</name>
<evidence type="ECO:0000313" key="2">
    <source>
        <dbReference type="Proteomes" id="UP001253193"/>
    </source>
</evidence>
<organism evidence="1 2">
    <name type="scientific">Vibrio parahaemolyticus</name>
    <dbReference type="NCBI Taxonomy" id="670"/>
    <lineage>
        <taxon>Bacteria</taxon>
        <taxon>Pseudomonadati</taxon>
        <taxon>Pseudomonadota</taxon>
        <taxon>Gammaproteobacteria</taxon>
        <taxon>Vibrionales</taxon>
        <taxon>Vibrionaceae</taxon>
        <taxon>Vibrio</taxon>
    </lineage>
</organism>
<reference evidence="1" key="1">
    <citation type="submission" date="2023-06" db="EMBL/GenBank/DDBJ databases">
        <title>Genomic Diversity of Vibrio spp. and Metagenomic Analysis of Pathogens in Florida Gulf Coastal Waters Following Hurricane Ian.</title>
        <authorList>
            <person name="Brumfield K.D."/>
        </authorList>
    </citation>
    <scope>NUCLEOTIDE SEQUENCE</scope>
    <source>
        <strain evidence="1">WBS2B-138</strain>
    </source>
</reference>
<dbReference type="Proteomes" id="UP001253193">
    <property type="component" value="Unassembled WGS sequence"/>
</dbReference>
<dbReference type="InterPro" id="IPR027417">
    <property type="entry name" value="P-loop_NTPase"/>
</dbReference>
<evidence type="ECO:0000313" key="1">
    <source>
        <dbReference type="EMBL" id="MDS1821334.1"/>
    </source>
</evidence>
<evidence type="ECO:0008006" key="3">
    <source>
        <dbReference type="Google" id="ProtNLM"/>
    </source>
</evidence>
<sequence length="223" mass="24071">MTDFESLMHDISDKAFTVLNAKMEDESLVFEHIESKIPDGSRAVVFYGDNASGKSFLGKVTTSFLKSKGYATRSCSMSNRTSGMAGGAFIFGDESYSSTGVNSYQALKKMLNSSQKDSGNSISVLDEADLGLSPRYSRALGGFVASKLSEMDDGKFVVIISHDTALISSFIDSCKLPVAEIGINTKMSLSQWLSDGSSASLDELEALEDISLKKFRAIQSELK</sequence>
<accession>A0AAW8PZ85</accession>